<dbReference type="Pfam" id="PF22725">
    <property type="entry name" value="GFO_IDH_MocA_C3"/>
    <property type="match status" value="1"/>
</dbReference>
<dbReference type="EC" id="1.1.1.292" evidence="4"/>
<feature type="domain" description="GFO/IDH/MocA-like oxidoreductase" evidence="3">
    <location>
        <begin position="152"/>
        <end position="267"/>
    </location>
</feature>
<dbReference type="SUPFAM" id="SSF51735">
    <property type="entry name" value="NAD(P)-binding Rossmann-fold domains"/>
    <property type="match status" value="1"/>
</dbReference>
<evidence type="ECO:0000313" key="4">
    <source>
        <dbReference type="EMBL" id="AMY12777.1"/>
    </source>
</evidence>
<dbReference type="RefSeq" id="WP_234800620.1">
    <property type="nucleotide sequence ID" value="NZ_CP015136.1"/>
</dbReference>
<reference evidence="4 5" key="1">
    <citation type="journal article" date="2016" name="Genome Announc.">
        <title>First Complete Genome Sequence of a Subdivision 6 Acidobacterium Strain.</title>
        <authorList>
            <person name="Huang S."/>
            <person name="Vieira S."/>
            <person name="Bunk B."/>
            <person name="Riedel T."/>
            <person name="Sproer C."/>
            <person name="Overmann J."/>
        </authorList>
    </citation>
    <scope>NUCLEOTIDE SEQUENCE [LARGE SCALE GENOMIC DNA]</scope>
    <source>
        <strain evidence="5">DSM 100886 HEG_-6_39</strain>
    </source>
</reference>
<dbReference type="KEGG" id="abac:LuPra_06059"/>
<dbReference type="InterPro" id="IPR055170">
    <property type="entry name" value="GFO_IDH_MocA-like_dom"/>
</dbReference>
<feature type="domain" description="Gfo/Idh/MocA-like oxidoreductase N-terminal" evidence="2">
    <location>
        <begin position="10"/>
        <end position="139"/>
    </location>
</feature>
<evidence type="ECO:0000259" key="2">
    <source>
        <dbReference type="Pfam" id="PF01408"/>
    </source>
</evidence>
<proteinExistence type="predicted"/>
<dbReference type="GO" id="GO:0033712">
    <property type="term" value="F:1,5-anhydro-D-fructose reductase (1,5-anhydro-D-mannitol-forming) activity"/>
    <property type="evidence" value="ECO:0007669"/>
    <property type="project" value="UniProtKB-EC"/>
</dbReference>
<dbReference type="InterPro" id="IPR050463">
    <property type="entry name" value="Gfo/Idh/MocA_oxidrdct_glycsds"/>
</dbReference>
<dbReference type="Gene3D" id="3.30.360.10">
    <property type="entry name" value="Dihydrodipicolinate Reductase, domain 2"/>
    <property type="match status" value="1"/>
</dbReference>
<name>A0A143PVJ8_LUTPR</name>
<dbReference type="PANTHER" id="PTHR43818">
    <property type="entry name" value="BCDNA.GH03377"/>
    <property type="match status" value="1"/>
</dbReference>
<protein>
    <submittedName>
        <fullName evidence="4">1,5-anhydro-D-fructose reductase</fullName>
        <ecNumber evidence="4">1.1.1.292</ecNumber>
    </submittedName>
</protein>
<dbReference type="InterPro" id="IPR000683">
    <property type="entry name" value="Gfo/Idh/MocA-like_OxRdtase_N"/>
</dbReference>
<gene>
    <name evidence="4" type="primary">afr_7</name>
    <name evidence="4" type="ORF">LuPra_06059</name>
</gene>
<organism evidence="4 5">
    <name type="scientific">Luteitalea pratensis</name>
    <dbReference type="NCBI Taxonomy" id="1855912"/>
    <lineage>
        <taxon>Bacteria</taxon>
        <taxon>Pseudomonadati</taxon>
        <taxon>Acidobacteriota</taxon>
        <taxon>Vicinamibacteria</taxon>
        <taxon>Vicinamibacterales</taxon>
        <taxon>Vicinamibacteraceae</taxon>
        <taxon>Luteitalea</taxon>
    </lineage>
</organism>
<keyword evidence="5" id="KW-1185">Reference proteome</keyword>
<dbReference type="AlphaFoldDB" id="A0A143PVJ8"/>
<dbReference type="InterPro" id="IPR036291">
    <property type="entry name" value="NAD(P)-bd_dom_sf"/>
</dbReference>
<keyword evidence="1 4" id="KW-0560">Oxidoreductase</keyword>
<dbReference type="Pfam" id="PF01408">
    <property type="entry name" value="GFO_IDH_MocA"/>
    <property type="match status" value="1"/>
</dbReference>
<dbReference type="GO" id="GO:0000166">
    <property type="term" value="F:nucleotide binding"/>
    <property type="evidence" value="ECO:0007669"/>
    <property type="project" value="InterPro"/>
</dbReference>
<dbReference type="SUPFAM" id="SSF55347">
    <property type="entry name" value="Glyceraldehyde-3-phosphate dehydrogenase-like, C-terminal domain"/>
    <property type="match status" value="1"/>
</dbReference>
<evidence type="ECO:0000256" key="1">
    <source>
        <dbReference type="ARBA" id="ARBA00023002"/>
    </source>
</evidence>
<dbReference type="Proteomes" id="UP000076079">
    <property type="component" value="Chromosome"/>
</dbReference>
<dbReference type="EMBL" id="CP015136">
    <property type="protein sequence ID" value="AMY12777.1"/>
    <property type="molecule type" value="Genomic_DNA"/>
</dbReference>
<evidence type="ECO:0000313" key="5">
    <source>
        <dbReference type="Proteomes" id="UP000076079"/>
    </source>
</evidence>
<evidence type="ECO:0000259" key="3">
    <source>
        <dbReference type="Pfam" id="PF22725"/>
    </source>
</evidence>
<accession>A0A143PVJ8</accession>
<dbReference type="Gene3D" id="3.40.50.720">
    <property type="entry name" value="NAD(P)-binding Rossmann-like Domain"/>
    <property type="match status" value="1"/>
</dbReference>
<dbReference type="STRING" id="1855912.LuPra_06059"/>
<reference evidence="5" key="2">
    <citation type="submission" date="2016-04" db="EMBL/GenBank/DDBJ databases">
        <title>First Complete Genome Sequence of a Subdivision 6 Acidobacterium.</title>
        <authorList>
            <person name="Huang S."/>
            <person name="Vieira S."/>
            <person name="Bunk B."/>
            <person name="Riedel T."/>
            <person name="Sproeer C."/>
            <person name="Overmann J."/>
        </authorList>
    </citation>
    <scope>NUCLEOTIDE SEQUENCE [LARGE SCALE GENOMIC DNA]</scope>
    <source>
        <strain evidence="5">DSM 100886 HEG_-6_39</strain>
    </source>
</reference>
<sequence>MSTPISDRPIKVGVVGLGFMGLTHINAYRKIAGVDVVAVCDAVRQPVNGVLTGIAGNVAGSDTVDLGASVCAYSKIEDLLADDAVDLVDLCLPTPLHVPQTLAALQAGKHVICEKPLARTSAQSRLIVDAAATAKTFFMPAMCMRFWPGWAWLKDLKAAGTHGDILTARFRRVSAPPGWSRDTYFKGGDSGGALFDLHVHDTDFVQYLFGRPTAVFSTGVSRFSGATDHVVTQYMVPGGATVYSEGSWLLASGFAMSYTVMFERATIDYDSARGNAALQVWEEGKEPQVIVPEGPDGYVGELQHLITAIRTGQAPSIVTAQDGLSAVEICEAEERSVQTGQVVTL</sequence>
<dbReference type="PANTHER" id="PTHR43818:SF11">
    <property type="entry name" value="BCDNA.GH03377"/>
    <property type="match status" value="1"/>
</dbReference>